<comment type="catalytic activity">
    <reaction evidence="5">
        <text>an L-alpha-D-Hep-(1-&gt;5)-[alpha-Kdo-(2-&gt;4)]-alpha-Kdo-(2-&gt;6)-lipid A + ADP-L-glycero-beta-D-manno-heptose = an L-alpha-D-Hep-(1-&gt;3)-L-alpha-D-Hep-(1-&gt;5)-[alpha-Kdo-(2-&gt;4)]-alpha-Kdo-(2-&gt;6)-lipid A + ADP + H(+)</text>
        <dbReference type="Rhea" id="RHEA:74071"/>
        <dbReference type="ChEBI" id="CHEBI:15378"/>
        <dbReference type="ChEBI" id="CHEBI:61506"/>
        <dbReference type="ChEBI" id="CHEBI:193068"/>
        <dbReference type="ChEBI" id="CHEBI:193069"/>
        <dbReference type="ChEBI" id="CHEBI:456216"/>
        <dbReference type="EC" id="2.4.99.24"/>
    </reaction>
</comment>
<feature type="domain" description="Glycosyl transferase family 1" evidence="6">
    <location>
        <begin position="187"/>
        <end position="356"/>
    </location>
</feature>
<dbReference type="Pfam" id="PF00534">
    <property type="entry name" value="Glycos_transf_1"/>
    <property type="match status" value="1"/>
</dbReference>
<dbReference type="CDD" id="cd03789">
    <property type="entry name" value="GT9_LPS_heptosyltransferase"/>
    <property type="match status" value="1"/>
</dbReference>
<sequence length="765" mass="87211">MPNIKRILYVSETSRMGGGEQVLLDIIDNLDRTRFSPIVIAPCNGKLIDELRARGVKFGFINTRAKYSKFFPFPFFSQIVKFIFWILKENITLIHANGLGVYRVCGVAAFLTNKKRICHIHSIFSRTDLNYSMLVSPHLLIGCCEDISKRIKNFLKSNQHVTPVSTLVNGINIDIFSPLRQQNLKVHKSKLNFNNNDFIITTIGNLSELKGQKDFISMAKQVLDKIPNVTFCIIGEEKISDKGYAEQLKEHACALKISNRIKFLGVKSNIKDYLSVSDVFVLPSLTEGLPLVILEAMSCAKPVVATNINGIPEAVIDNETGFLVKPKDVAALSQSVLVLLSDTAKCKRMGSAGRKRLEDFFNLRRYIEQLQNEYAKIFSDNTNKAILRHRSINTWSAYLVQKLFYRKQYRCDKKKIKKILIISLDYIGDNVLSSAIFPVLKKEFPQASISIMVGEWTKGLYEARPDIKEIITYNCNWLNRTGHNWSFRQKWSVIRKARREKFDLIIDIRGSFGTFLLLFSKSNQYWIDRRVLLAQDLIKIFKRKFLKQNVIFEDSRRPYQAINIFKDLGIEYKEKPEVSLYIGKQDRVNLKNLLTEQGIDLNKKIISIHPGVNSRFKLWDNDKWAKVADTLIEQFKVQVVISGSKGDVTLANNIISLMKQEGFNLAGKMSLMQMAALIELSQLCICLDSGPMHIAGALNVPVIGLFGANHPDTCAPWTDKSRLLYHHLPCSDMCTESEEMGCDVECMKEISSKEVLTAATYFFKK</sequence>
<dbReference type="InterPro" id="IPR011910">
    <property type="entry name" value="RfaF"/>
</dbReference>
<keyword evidence="2" id="KW-0808">Transferase</keyword>
<evidence type="ECO:0000259" key="7">
    <source>
        <dbReference type="Pfam" id="PF13439"/>
    </source>
</evidence>
<dbReference type="InterPro" id="IPR002201">
    <property type="entry name" value="Glyco_trans_9"/>
</dbReference>
<evidence type="ECO:0000256" key="5">
    <source>
        <dbReference type="ARBA" id="ARBA00047503"/>
    </source>
</evidence>
<dbReference type="EC" id="2.4.99.24" evidence="4"/>
<evidence type="ECO:0000259" key="6">
    <source>
        <dbReference type="Pfam" id="PF00534"/>
    </source>
</evidence>
<dbReference type="PANTHER" id="PTHR30160:SF7">
    <property type="entry name" value="ADP-HEPTOSE--LPS HEPTOSYLTRANSFERASE 2"/>
    <property type="match status" value="1"/>
</dbReference>
<dbReference type="Pfam" id="PF13439">
    <property type="entry name" value="Glyco_transf_4"/>
    <property type="match status" value="1"/>
</dbReference>
<keyword evidence="1" id="KW-0328">Glycosyltransferase</keyword>
<dbReference type="AlphaFoldDB" id="A0A3B1DFV9"/>
<dbReference type="PANTHER" id="PTHR30160">
    <property type="entry name" value="TETRAACYLDISACCHARIDE 4'-KINASE-RELATED"/>
    <property type="match status" value="1"/>
</dbReference>
<dbReference type="CDD" id="cd03801">
    <property type="entry name" value="GT4_PimA-like"/>
    <property type="match status" value="1"/>
</dbReference>
<dbReference type="InterPro" id="IPR028098">
    <property type="entry name" value="Glyco_trans_4-like_N"/>
</dbReference>
<dbReference type="SUPFAM" id="SSF53756">
    <property type="entry name" value="UDP-Glycosyltransferase/glycogen phosphorylase"/>
    <property type="match status" value="2"/>
</dbReference>
<proteinExistence type="inferred from homology"/>
<comment type="similarity">
    <text evidence="3">Belongs to the glycosyltransferase 9 family.</text>
</comment>
<dbReference type="InterPro" id="IPR051199">
    <property type="entry name" value="LPS_LOS_Heptosyltrfase"/>
</dbReference>
<evidence type="ECO:0000256" key="1">
    <source>
        <dbReference type="ARBA" id="ARBA00022676"/>
    </source>
</evidence>
<evidence type="ECO:0000256" key="4">
    <source>
        <dbReference type="ARBA" id="ARBA00044042"/>
    </source>
</evidence>
<dbReference type="NCBIfam" id="TIGR02195">
    <property type="entry name" value="heptsyl_trn_II"/>
    <property type="match status" value="1"/>
</dbReference>
<dbReference type="InterPro" id="IPR001296">
    <property type="entry name" value="Glyco_trans_1"/>
</dbReference>
<evidence type="ECO:0000256" key="3">
    <source>
        <dbReference type="ARBA" id="ARBA00043995"/>
    </source>
</evidence>
<evidence type="ECO:0000313" key="8">
    <source>
        <dbReference type="EMBL" id="VAX34858.1"/>
    </source>
</evidence>
<reference evidence="8" key="1">
    <citation type="submission" date="2018-06" db="EMBL/GenBank/DDBJ databases">
        <authorList>
            <person name="Zhirakovskaya E."/>
        </authorList>
    </citation>
    <scope>NUCLEOTIDE SEQUENCE</scope>
</reference>
<protein>
    <recommendedName>
        <fullName evidence="4">lipopolysaccharide heptosyltransferase II</fullName>
        <ecNumber evidence="4">2.4.99.24</ecNumber>
    </recommendedName>
</protein>
<dbReference type="GO" id="GO:0005829">
    <property type="term" value="C:cytosol"/>
    <property type="evidence" value="ECO:0007669"/>
    <property type="project" value="TreeGrafter"/>
</dbReference>
<dbReference type="Gene3D" id="3.40.50.2000">
    <property type="entry name" value="Glycogen Phosphorylase B"/>
    <property type="match status" value="4"/>
</dbReference>
<name>A0A3B1DFV9_9ZZZZ</name>
<dbReference type="Pfam" id="PF01075">
    <property type="entry name" value="Glyco_transf_9"/>
    <property type="match status" value="1"/>
</dbReference>
<dbReference type="GO" id="GO:0008713">
    <property type="term" value="F:ADP-heptose-lipopolysaccharide heptosyltransferase activity"/>
    <property type="evidence" value="ECO:0007669"/>
    <property type="project" value="UniProtKB-EC"/>
</dbReference>
<accession>A0A3B1DFV9</accession>
<evidence type="ECO:0000256" key="2">
    <source>
        <dbReference type="ARBA" id="ARBA00022679"/>
    </source>
</evidence>
<gene>
    <name evidence="8" type="ORF">MNBD_UNCLBAC01-1100</name>
</gene>
<dbReference type="EMBL" id="UOGJ01000011">
    <property type="protein sequence ID" value="VAX34858.1"/>
    <property type="molecule type" value="Genomic_DNA"/>
</dbReference>
<organism evidence="8">
    <name type="scientific">hydrothermal vent metagenome</name>
    <dbReference type="NCBI Taxonomy" id="652676"/>
    <lineage>
        <taxon>unclassified sequences</taxon>
        <taxon>metagenomes</taxon>
        <taxon>ecological metagenomes</taxon>
    </lineage>
</organism>
<feature type="domain" description="Glycosyltransferase subfamily 4-like N-terminal" evidence="7">
    <location>
        <begin position="16"/>
        <end position="127"/>
    </location>
</feature>
<dbReference type="GO" id="GO:0009244">
    <property type="term" value="P:lipopolysaccharide core region biosynthetic process"/>
    <property type="evidence" value="ECO:0007669"/>
    <property type="project" value="TreeGrafter"/>
</dbReference>